<organism evidence="2 3">
    <name type="scientific">Steroidobacter denitrificans</name>
    <dbReference type="NCBI Taxonomy" id="465721"/>
    <lineage>
        <taxon>Bacteria</taxon>
        <taxon>Pseudomonadati</taxon>
        <taxon>Pseudomonadota</taxon>
        <taxon>Gammaproteobacteria</taxon>
        <taxon>Steroidobacterales</taxon>
        <taxon>Steroidobacteraceae</taxon>
        <taxon>Steroidobacter</taxon>
    </lineage>
</organism>
<dbReference type="EMBL" id="CP011971">
    <property type="protein sequence ID" value="AMN46568.1"/>
    <property type="molecule type" value="Genomic_DNA"/>
</dbReference>
<evidence type="ECO:0000256" key="1">
    <source>
        <dbReference type="SAM" id="SignalP"/>
    </source>
</evidence>
<proteinExistence type="predicted"/>
<name>A0A127FAD9_STEDE</name>
<keyword evidence="3" id="KW-1185">Reference proteome</keyword>
<feature type="signal peptide" evidence="1">
    <location>
        <begin position="1"/>
        <end position="36"/>
    </location>
</feature>
<dbReference type="STRING" id="465721.ACG33_05545"/>
<evidence type="ECO:0000313" key="2">
    <source>
        <dbReference type="EMBL" id="AMN46568.1"/>
    </source>
</evidence>
<gene>
    <name evidence="2" type="ORF">ACG33_05545</name>
</gene>
<reference evidence="2 3" key="1">
    <citation type="submission" date="2015-06" db="EMBL/GenBank/DDBJ databases">
        <title>A Comprehensive Approach to Explore the Metabolic and Phylogenetic Diversity of Bacterial Steroid Degradation in the Environment: Testosterone as an Example.</title>
        <authorList>
            <person name="Yang F.-C."/>
            <person name="Chen Y.-L."/>
            <person name="Yu C.-P."/>
            <person name="Tang S.-L."/>
            <person name="Wang P.-H."/>
            <person name="Ismail W."/>
            <person name="Wang C.-H."/>
            <person name="Yang C.-Y."/>
            <person name="Chiang Y.-R."/>
        </authorList>
    </citation>
    <scope>NUCLEOTIDE SEQUENCE [LARGE SCALE GENOMIC DNA]</scope>
    <source>
        <strain evidence="2 3">DSM 18526</strain>
    </source>
</reference>
<accession>A0A127FAD9</accession>
<sequence length="282" mass="31106">MRIAARRFSFPPRPACRLIQVLGASLALSLSLTAQAHKAWMLPSATVTTPGQWITVDAAVSNDLFYFNHVPLRLDSLIVTAPDGSRLTPENPSTGKYRSVFDLHLPQNGTYKLAMVNRGLFAGYEVDGVQKRWRGTAERFAAEIPANAANLQVSEAHSRLETFVTAGAPTKQVFTTTGLGLELVPITHPNDLYAGETAIFSFLIDGRAAADLEVSVVPDGTRYRDQQEEMTLRTNAKGELSITWPRPGMYWLETSLQDDKTSIAQAQRRRLGYVATFEVLPQ</sequence>
<dbReference type="PATRIC" id="fig|465721.4.peg.1181"/>
<dbReference type="RefSeq" id="WP_066922856.1">
    <property type="nucleotide sequence ID" value="NZ_CP011971.1"/>
</dbReference>
<feature type="chain" id="PRO_5007448299" evidence="1">
    <location>
        <begin position="37"/>
        <end position="282"/>
    </location>
</feature>
<dbReference type="OrthoDB" id="5943at2"/>
<dbReference type="KEGG" id="sdf:ACG33_05545"/>
<protein>
    <submittedName>
        <fullName evidence="2">ABC transporter permease</fullName>
    </submittedName>
</protein>
<dbReference type="AlphaFoldDB" id="A0A127FAD9"/>
<dbReference type="InterPro" id="IPR019613">
    <property type="entry name" value="DUF4198"/>
</dbReference>
<evidence type="ECO:0000313" key="3">
    <source>
        <dbReference type="Proteomes" id="UP000070250"/>
    </source>
</evidence>
<keyword evidence="1" id="KW-0732">Signal</keyword>
<dbReference type="Pfam" id="PF10670">
    <property type="entry name" value="DUF4198"/>
    <property type="match status" value="1"/>
</dbReference>
<dbReference type="Proteomes" id="UP000070250">
    <property type="component" value="Chromosome"/>
</dbReference>